<feature type="region of interest" description="Disordered" evidence="1">
    <location>
        <begin position="230"/>
        <end position="251"/>
    </location>
</feature>
<organism evidence="2 3">
    <name type="scientific">Cryptococcus neoformans Tu259-1</name>
    <dbReference type="NCBI Taxonomy" id="1230072"/>
    <lineage>
        <taxon>Eukaryota</taxon>
        <taxon>Fungi</taxon>
        <taxon>Dikarya</taxon>
        <taxon>Basidiomycota</taxon>
        <taxon>Agaricomycotina</taxon>
        <taxon>Tremellomycetes</taxon>
        <taxon>Tremellales</taxon>
        <taxon>Cryptococcaceae</taxon>
        <taxon>Cryptococcus</taxon>
        <taxon>Cryptococcus neoformans species complex</taxon>
    </lineage>
</organism>
<feature type="compositionally biased region" description="Basic and acidic residues" evidence="1">
    <location>
        <begin position="234"/>
        <end position="251"/>
    </location>
</feature>
<dbReference type="Gene3D" id="3.80.10.10">
    <property type="entry name" value="Ribonuclease Inhibitor"/>
    <property type="match status" value="1"/>
</dbReference>
<reference evidence="2 3" key="1">
    <citation type="submission" date="2017-06" db="EMBL/GenBank/DDBJ databases">
        <title>Global population genomics of the pathogenic fungus Cryptococcus neoformans var. grubii.</title>
        <authorList>
            <person name="Cuomo C."/>
            <person name="Litvintseva A."/>
            <person name="Chen Y."/>
            <person name="Young S."/>
            <person name="Zeng Q."/>
            <person name="Chapman S."/>
            <person name="Gujja S."/>
            <person name="Saif S."/>
            <person name="Birren B."/>
        </authorList>
    </citation>
    <scope>NUCLEOTIDE SEQUENCE [LARGE SCALE GENOMIC DNA]</scope>
    <source>
        <strain evidence="2 3">Tu259-1</strain>
    </source>
</reference>
<evidence type="ECO:0000313" key="3">
    <source>
        <dbReference type="Proteomes" id="UP000199727"/>
    </source>
</evidence>
<dbReference type="InterPro" id="IPR032675">
    <property type="entry name" value="LRR_dom_sf"/>
</dbReference>
<dbReference type="OrthoDB" id="2589772at2759"/>
<comment type="caution">
    <text evidence="2">The sequence shown here is derived from an EMBL/GenBank/DDBJ whole genome shotgun (WGS) entry which is preliminary data.</text>
</comment>
<protein>
    <submittedName>
        <fullName evidence="2">Uncharacterized protein</fullName>
    </submittedName>
</protein>
<gene>
    <name evidence="2" type="ORF">C361_00739</name>
</gene>
<feature type="compositionally biased region" description="Low complexity" evidence="1">
    <location>
        <begin position="15"/>
        <end position="25"/>
    </location>
</feature>
<dbReference type="Proteomes" id="UP000199727">
    <property type="component" value="Unassembled WGS sequence"/>
</dbReference>
<dbReference type="EMBL" id="AMKT01000010">
    <property type="protein sequence ID" value="OXG29084.1"/>
    <property type="molecule type" value="Genomic_DNA"/>
</dbReference>
<feature type="region of interest" description="Disordered" evidence="1">
    <location>
        <begin position="15"/>
        <end position="41"/>
    </location>
</feature>
<name>A0A854QMI0_CRYNE</name>
<evidence type="ECO:0000313" key="2">
    <source>
        <dbReference type="EMBL" id="OXG29084.1"/>
    </source>
</evidence>
<proteinExistence type="predicted"/>
<sequence length="431" mass="48018">MPKHVPTFKHLLYSSQSHAQQQSQPQPAPQRRRPGPRGIPPYIVGENVWSPNTSGGVDATLLMDLDNGAVHPAELLRRFEHSRWVASRTTAGPAAPPSWHAATRLASRPKLTTQITQDYPPVTTAQLEEASSLFTHRPRQRKKPVPRLLDLCFDVILRYMDDESVIYAPEHGEETEQQDNETYSMGRLLREQTTYLEPHLKTDLVDAASLLPETSKHISDRSYKAVLYDSPPDVSKEEKEGNTAHENDWDTPDVDLHLSHLPLTLHSSPLTFLRSVPSISSLTSINIAYSVIPDLEGLVSILPKGLRELGLAGVSIKNGEDGVKKGFIKLARKLIVLKVLDLSHPRFPLPISTLTTFLHPAETHLPSLRKLGMRGVHSQQMIGSFGISALPGSTDDGRQREKEAKRGIENIIRGGGRTRWIEIIWGDDDLL</sequence>
<accession>A0A854QMI0</accession>
<evidence type="ECO:0000256" key="1">
    <source>
        <dbReference type="SAM" id="MobiDB-lite"/>
    </source>
</evidence>
<dbReference type="AlphaFoldDB" id="A0A854QMI0"/>